<protein>
    <submittedName>
        <fullName evidence="1">Uncharacterized protein</fullName>
    </submittedName>
</protein>
<accession>A0A5J4XBZ2</accession>
<dbReference type="AlphaFoldDB" id="A0A5J4XBZ2"/>
<sequence>MQHSDYVAGYIQLDEQQFTDQPVTELTSSGVKYTRAPLGARSKSTCSMVHTCQVNWTITIPANTQAIQLNETNIEDDEYNQRINFNGLEDSYVPVTKSMTQSEQKYYGKTAEGEEKSEQLRFCGFESSGAMQSIMSFSNIKSLFMTYAIPQYPTWFYSVLLNDFDLIIDQRHVVPQPYNALTQTVNGLIFDCFVDQDVVSAPSDLYHSRSFENFNCADKSGGFYGKDNVNVYHTSTLFEGTKASKTLYPNKYMLEWKLATDDSFMRGYNPTKLGARTNIQVILHGNLTKAILDNTDTNKDQNQNDFKQFIAMRSYPDPTKASVTPMMHYLCDAFMRIIFDNNPDPQVLNIDVYGELSDLIAASQIVLKMECQLMFNYSREQMIVSLNPSICLSLNCSTCRLIMNYI</sequence>
<proteinExistence type="predicted"/>
<dbReference type="Proteomes" id="UP000324800">
    <property type="component" value="Unassembled WGS sequence"/>
</dbReference>
<reference evidence="1 2" key="1">
    <citation type="submission" date="2019-03" db="EMBL/GenBank/DDBJ databases">
        <title>Single cell metagenomics reveals metabolic interactions within the superorganism composed of flagellate Streblomastix strix and complex community of Bacteroidetes bacteria on its surface.</title>
        <authorList>
            <person name="Treitli S.C."/>
            <person name="Kolisko M."/>
            <person name="Husnik F."/>
            <person name="Keeling P."/>
            <person name="Hampl V."/>
        </authorList>
    </citation>
    <scope>NUCLEOTIDE SEQUENCE [LARGE SCALE GENOMIC DNA]</scope>
    <source>
        <strain evidence="1">ST1C</strain>
    </source>
</reference>
<organism evidence="1 2">
    <name type="scientific">Streblomastix strix</name>
    <dbReference type="NCBI Taxonomy" id="222440"/>
    <lineage>
        <taxon>Eukaryota</taxon>
        <taxon>Metamonada</taxon>
        <taxon>Preaxostyla</taxon>
        <taxon>Oxymonadida</taxon>
        <taxon>Streblomastigidae</taxon>
        <taxon>Streblomastix</taxon>
    </lineage>
</organism>
<comment type="caution">
    <text evidence="1">The sequence shown here is derived from an EMBL/GenBank/DDBJ whole genome shotgun (WGS) entry which is preliminary data.</text>
</comment>
<evidence type="ECO:0000313" key="2">
    <source>
        <dbReference type="Proteomes" id="UP000324800"/>
    </source>
</evidence>
<dbReference type="EMBL" id="SNRW01000035">
    <property type="protein sequence ID" value="KAA6404039.1"/>
    <property type="molecule type" value="Genomic_DNA"/>
</dbReference>
<evidence type="ECO:0000313" key="1">
    <source>
        <dbReference type="EMBL" id="KAA6404039.1"/>
    </source>
</evidence>
<name>A0A5J4XBZ2_9EUKA</name>
<gene>
    <name evidence="1" type="ORF">EZS28_000439</name>
</gene>